<keyword evidence="5 13" id="KW-0812">Transmembrane</keyword>
<feature type="transmembrane region" description="Helical" evidence="13">
    <location>
        <begin position="1011"/>
        <end position="1033"/>
    </location>
</feature>
<evidence type="ECO:0000256" key="2">
    <source>
        <dbReference type="ARBA" id="ARBA00004496"/>
    </source>
</evidence>
<evidence type="ECO:0000256" key="4">
    <source>
        <dbReference type="ARBA" id="ARBA00022490"/>
    </source>
</evidence>
<feature type="domain" description="ABC transporter" evidence="14">
    <location>
        <begin position="563"/>
        <end position="802"/>
    </location>
</feature>
<keyword evidence="4" id="KW-0963">Cytoplasm</keyword>
<dbReference type="GO" id="GO:0015421">
    <property type="term" value="F:ABC-type oligopeptide transporter activity"/>
    <property type="evidence" value="ECO:0007669"/>
    <property type="project" value="TreeGrafter"/>
</dbReference>
<feature type="transmembrane region" description="Helical" evidence="13">
    <location>
        <begin position="1239"/>
        <end position="1263"/>
    </location>
</feature>
<dbReference type="InterPro" id="IPR011527">
    <property type="entry name" value="ABC1_TM_dom"/>
</dbReference>
<dbReference type="InterPro" id="IPR017871">
    <property type="entry name" value="ABC_transporter-like_CS"/>
</dbReference>
<sequence length="1624" mass="178818">MALSAPGGGVINPEEADNFEEIEKQFAVKVVEHMSTYWAILEKMPGSKLRLTKMDDDILQHFNRHFPDFDLKATINEDDMKSKEGKEQWRTFVNEYEGKVEDYNFGAMLRANSTWEYGEKETIFAVRMQFYAVEIARNRAGLNDWIYEKAQQDKASASLVYSLANYPVHPQVTKPNGILKFSGQMPPNRRSDTTQNQPSIRAKDDSPQDTEKKLPTPWKALFFFTTRAQLPLLVAGAISSLLAGATSPFTSYVTGKLFQGFTDYAAGKYTGEALLQEQRMYVLYLVAIGAGSWIFHSLDFVFWLAFGELQAKSARDRLFYGLLEKDIEWYDRRKNGIGALLPRLQAQIRDLQLATSQPLGILFSALAQCILSLTEAFYYQWKVAAMTLVLAPVLMTLFAVVAGTMQKHIQVQQDKLGEAQKFAISAFGSIETVKCFNGQEAERDKYMLRVNSAAASYSRIAFAAGLQQGAAAFFGSAMFVLAFYYGGVVIRNGEATVADVMTSFFAAVGGFQALQSILPQMVNLEKGRTAGSSLRAVMAEVQRGGVVQSNQGWLTPRTCKGDIDVKNVTFAYPSRPDQLALDDVTMFIAGSEMTFLIGRSGSGKSTISQLLMGFYRVAKGQIMIDEVSLDTLDVGWLRSKVTLVEQTSLLFNATVFDNIAFGGPDHENVTRAEVMQAVEFALLQLMISDMPNGLETVVGYKGGTMSGGQRQRIALARARLRDTPILILDESTSALDHISRALMMDAIRLWRKGKTTIIITHDISQILADDYVLLLEHGKLVQQGYRRHLEKMKDTPFQSFLPIEQRATLSPYDARKATMSIFESIRTRGSSIDTLGHDFDEGYVTHDLLEARMDAYENKRITFLPAVFETSHTNPVMGPLGRVVPGALGGWMPGSNLSPTSPRSSMRFSQLLDGENALTNPESNGSNSRWSGMLQTLIDRTGRQAADARTAGQRKAFDVKMLSLALAEDHDLLLARKSKKRSAEQVSSHRKWTLAEVMLTIWPNATLPSRIMLVLGVYSCTVHAISVPLFAYILSQLLSTYAQPVGSAHKQLIYALSILGIAVADGLHTWMQRYNLGRAGQSWVDSFRDRAITRILDQPKVFFDAPENSVSHLVDSLDRNAEAMRELLSTFTSLGYVALMMCVVSLLWALAAQWKMTLIALSVGPYILAVSRVYASISGKWETASADAAETASAIFTETFTNIKTVRALTLEEHFRQKYVTATNKGLTIGLQRSFHTGFFFGLSDSATSFATAMIFYIGTVLIKNGAPVMKCIQVFVMLIFALTNIGVILSCIPEVGSNLDAASRLMRLAYLPKDSHEHLGDTNLVRADEIVFTNLRFAYPSRPEQAILNNINIHFPPGTSTALVGGSGSGKSTIANLLLDLWSVAQCSSSSGDIQINTREIRTLSTPSIRAQIVPVLQTPTLFAATVAENITYGLSPLSPYNNLRSVTEAAKAAGIHDFIVSLPLAYDTLIGEGGVGLSGGQAQRVNIARALVRRPGVLILDEATSALDVESAELIRQTLVKLVNDKRRAMTVIIITHSRDMMEMAERIVVLDRGSIVEEGGFEELMGKSGGALVNLLNGGEWTGAEGSSRAAGKRTEGVPKLKAVDWQKKQCPGKRRGTAIR</sequence>
<protein>
    <recommendedName>
        <fullName evidence="11">Protein PBDC1 homolog</fullName>
    </recommendedName>
</protein>
<comment type="similarity">
    <text evidence="10">Belongs to the PBDC1 family.</text>
</comment>
<dbReference type="PROSITE" id="PS50929">
    <property type="entry name" value="ABC_TM1F"/>
    <property type="match status" value="2"/>
</dbReference>
<dbReference type="SUPFAM" id="SSF52540">
    <property type="entry name" value="P-loop containing nucleoside triphosphate hydrolases"/>
    <property type="match status" value="2"/>
</dbReference>
<evidence type="ECO:0000259" key="14">
    <source>
        <dbReference type="PROSITE" id="PS50893"/>
    </source>
</evidence>
<evidence type="ECO:0000256" key="10">
    <source>
        <dbReference type="ARBA" id="ARBA00061201"/>
    </source>
</evidence>
<evidence type="ECO:0000256" key="11">
    <source>
        <dbReference type="ARBA" id="ARBA00069779"/>
    </source>
</evidence>
<reference evidence="16" key="1">
    <citation type="submission" date="2023-07" db="EMBL/GenBank/DDBJ databases">
        <title>Black Yeasts Isolated from many extreme environments.</title>
        <authorList>
            <person name="Coleine C."/>
            <person name="Stajich J.E."/>
            <person name="Selbmann L."/>
        </authorList>
    </citation>
    <scope>NUCLEOTIDE SEQUENCE</scope>
    <source>
        <strain evidence="16">CCFEE 5485</strain>
    </source>
</reference>
<organism evidence="16 17">
    <name type="scientific">Recurvomyces mirabilis</name>
    <dbReference type="NCBI Taxonomy" id="574656"/>
    <lineage>
        <taxon>Eukaryota</taxon>
        <taxon>Fungi</taxon>
        <taxon>Dikarya</taxon>
        <taxon>Ascomycota</taxon>
        <taxon>Pezizomycotina</taxon>
        <taxon>Dothideomycetes</taxon>
        <taxon>Dothideomycetidae</taxon>
        <taxon>Mycosphaerellales</taxon>
        <taxon>Teratosphaeriaceae</taxon>
        <taxon>Recurvomyces</taxon>
    </lineage>
</organism>
<feature type="region of interest" description="Disordered" evidence="12">
    <location>
        <begin position="177"/>
        <end position="213"/>
    </location>
</feature>
<keyword evidence="3" id="KW-0813">Transport</keyword>
<dbReference type="GO" id="GO:0005743">
    <property type="term" value="C:mitochondrial inner membrane"/>
    <property type="evidence" value="ECO:0007669"/>
    <property type="project" value="TreeGrafter"/>
</dbReference>
<dbReference type="FunFam" id="3.40.50.300:FF:000604">
    <property type="entry name" value="ABC transporter B family member 28"/>
    <property type="match status" value="1"/>
</dbReference>
<evidence type="ECO:0000256" key="7">
    <source>
        <dbReference type="ARBA" id="ARBA00022840"/>
    </source>
</evidence>
<dbReference type="EMBL" id="JAUTXT010000017">
    <property type="protein sequence ID" value="KAK3674977.1"/>
    <property type="molecule type" value="Genomic_DNA"/>
</dbReference>
<dbReference type="FunFam" id="3.40.50.300:FF:001471">
    <property type="entry name" value="P-loop containing nucleoside triphosphate hydrolase protein"/>
    <property type="match status" value="1"/>
</dbReference>
<dbReference type="PROSITE" id="PS50893">
    <property type="entry name" value="ABC_TRANSPORTER_2"/>
    <property type="match status" value="2"/>
</dbReference>
<evidence type="ECO:0000256" key="8">
    <source>
        <dbReference type="ARBA" id="ARBA00022989"/>
    </source>
</evidence>
<dbReference type="CDD" id="cd18577">
    <property type="entry name" value="ABC_6TM_Pgp_ABCB1_D1_like"/>
    <property type="match status" value="1"/>
</dbReference>
<comment type="caution">
    <text evidence="16">The sequence shown here is derived from an EMBL/GenBank/DDBJ whole genome shotgun (WGS) entry which is preliminary data.</text>
</comment>
<evidence type="ECO:0000256" key="3">
    <source>
        <dbReference type="ARBA" id="ARBA00022448"/>
    </source>
</evidence>
<evidence type="ECO:0000256" key="1">
    <source>
        <dbReference type="ARBA" id="ARBA00004141"/>
    </source>
</evidence>
<dbReference type="InterPro" id="IPR003439">
    <property type="entry name" value="ABC_transporter-like_ATP-bd"/>
</dbReference>
<evidence type="ECO:0000256" key="12">
    <source>
        <dbReference type="SAM" id="MobiDB-lite"/>
    </source>
</evidence>
<dbReference type="Gene3D" id="1.20.1560.10">
    <property type="entry name" value="ABC transporter type 1, transmembrane domain"/>
    <property type="match status" value="2"/>
</dbReference>
<proteinExistence type="inferred from homology"/>
<dbReference type="InterPro" id="IPR003593">
    <property type="entry name" value="AAA+_ATPase"/>
</dbReference>
<keyword evidence="7" id="KW-0067">ATP-binding</keyword>
<dbReference type="PROSITE" id="PS00211">
    <property type="entry name" value="ABC_TRANSPORTER_1"/>
    <property type="match status" value="1"/>
</dbReference>
<feature type="domain" description="ABC transmembrane type-1" evidence="15">
    <location>
        <begin position="234"/>
        <end position="526"/>
    </location>
</feature>
<dbReference type="InterPro" id="IPR039421">
    <property type="entry name" value="Type_1_exporter"/>
</dbReference>
<dbReference type="CDD" id="cd18578">
    <property type="entry name" value="ABC_6TM_Pgp_ABCB1_D2_like"/>
    <property type="match status" value="1"/>
</dbReference>
<feature type="transmembrane region" description="Helical" evidence="13">
    <location>
        <begin position="1127"/>
        <end position="1150"/>
    </location>
</feature>
<evidence type="ECO:0000256" key="6">
    <source>
        <dbReference type="ARBA" id="ARBA00022741"/>
    </source>
</evidence>
<feature type="transmembrane region" description="Helical" evidence="13">
    <location>
        <begin position="385"/>
        <end position="405"/>
    </location>
</feature>
<evidence type="ECO:0000256" key="9">
    <source>
        <dbReference type="ARBA" id="ARBA00023136"/>
    </source>
</evidence>
<dbReference type="Pfam" id="PF04669">
    <property type="entry name" value="PBDC1"/>
    <property type="match status" value="1"/>
</dbReference>
<dbReference type="PANTHER" id="PTHR43394">
    <property type="entry name" value="ATP-DEPENDENT PERMEASE MDL1, MITOCHONDRIAL"/>
    <property type="match status" value="1"/>
</dbReference>
<feature type="transmembrane region" description="Helical" evidence="13">
    <location>
        <begin position="469"/>
        <end position="488"/>
    </location>
</feature>
<feature type="domain" description="ABC transmembrane type-1" evidence="15">
    <location>
        <begin position="1022"/>
        <end position="1298"/>
    </location>
</feature>
<dbReference type="InterPro" id="IPR036640">
    <property type="entry name" value="ABC1_TM_sf"/>
</dbReference>
<dbReference type="InterPro" id="IPR023139">
    <property type="entry name" value="PBDC1-like_dom_sf"/>
</dbReference>
<dbReference type="Pfam" id="PF00005">
    <property type="entry name" value="ABC_tran"/>
    <property type="match status" value="2"/>
</dbReference>
<evidence type="ECO:0000313" key="16">
    <source>
        <dbReference type="EMBL" id="KAK3674977.1"/>
    </source>
</evidence>
<accession>A0AAE0WNG8</accession>
<evidence type="ECO:0000256" key="13">
    <source>
        <dbReference type="SAM" id="Phobius"/>
    </source>
</evidence>
<dbReference type="Gene3D" id="1.10.3560.10">
    <property type="entry name" value="yst0336 like domain"/>
    <property type="match status" value="1"/>
</dbReference>
<keyword evidence="9 13" id="KW-0472">Membrane</keyword>
<dbReference type="Gene3D" id="3.40.50.300">
    <property type="entry name" value="P-loop containing nucleotide triphosphate hydrolases"/>
    <property type="match status" value="2"/>
</dbReference>
<feature type="transmembrane region" description="Helical" evidence="13">
    <location>
        <begin position="281"/>
        <end position="306"/>
    </location>
</feature>
<feature type="transmembrane region" description="Helical" evidence="13">
    <location>
        <begin position="1275"/>
        <end position="1297"/>
    </location>
</feature>
<evidence type="ECO:0000256" key="5">
    <source>
        <dbReference type="ARBA" id="ARBA00022692"/>
    </source>
</evidence>
<evidence type="ECO:0000259" key="15">
    <source>
        <dbReference type="PROSITE" id="PS50929"/>
    </source>
</evidence>
<dbReference type="Pfam" id="PF00664">
    <property type="entry name" value="ABC_membrane"/>
    <property type="match status" value="2"/>
</dbReference>
<dbReference type="InterPro" id="IPR027417">
    <property type="entry name" value="P-loop_NTPase"/>
</dbReference>
<keyword evidence="8 13" id="KW-1133">Transmembrane helix</keyword>
<keyword evidence="6" id="KW-0547">Nucleotide-binding</keyword>
<dbReference type="SUPFAM" id="SSF90123">
    <property type="entry name" value="ABC transporter transmembrane region"/>
    <property type="match status" value="2"/>
</dbReference>
<dbReference type="GO" id="GO:0005524">
    <property type="term" value="F:ATP binding"/>
    <property type="evidence" value="ECO:0007669"/>
    <property type="project" value="UniProtKB-KW"/>
</dbReference>
<feature type="domain" description="ABC transporter" evidence="14">
    <location>
        <begin position="1326"/>
        <end position="1580"/>
    </location>
</feature>
<dbReference type="SMART" id="SM00382">
    <property type="entry name" value="AAA"/>
    <property type="match status" value="2"/>
</dbReference>
<evidence type="ECO:0000313" key="17">
    <source>
        <dbReference type="Proteomes" id="UP001274830"/>
    </source>
</evidence>
<dbReference type="FunFam" id="1.10.3560.10:FF:000001">
    <property type="entry name" value="Protein PBDC1 homolog"/>
    <property type="match status" value="1"/>
</dbReference>
<feature type="compositionally biased region" description="Basic and acidic residues" evidence="12">
    <location>
        <begin position="201"/>
        <end position="213"/>
    </location>
</feature>
<dbReference type="PANTHER" id="PTHR43394:SF15">
    <property type="entry name" value="ALPHA-FACTOR-TRANSPORTING ATPASE"/>
    <property type="match status" value="1"/>
</dbReference>
<dbReference type="InterPro" id="IPR021148">
    <property type="entry name" value="Polysacc_synth_dom"/>
</dbReference>
<comment type="subcellular location">
    <subcellularLocation>
        <location evidence="2">Cytoplasm</location>
    </subcellularLocation>
    <subcellularLocation>
        <location evidence="1">Membrane</location>
        <topology evidence="1">Multi-pass membrane protein</topology>
    </subcellularLocation>
</comment>
<gene>
    <name evidence="16" type="primary">HST6</name>
    <name evidence="16" type="ORF">LTR78_005321</name>
</gene>
<dbReference type="GO" id="GO:0090374">
    <property type="term" value="P:oligopeptide export from mitochondrion"/>
    <property type="evidence" value="ECO:0007669"/>
    <property type="project" value="TreeGrafter"/>
</dbReference>
<dbReference type="GO" id="GO:0016887">
    <property type="term" value="F:ATP hydrolysis activity"/>
    <property type="evidence" value="ECO:0007669"/>
    <property type="project" value="InterPro"/>
</dbReference>
<keyword evidence="17" id="KW-1185">Reference proteome</keyword>
<dbReference type="Proteomes" id="UP001274830">
    <property type="component" value="Unassembled WGS sequence"/>
</dbReference>
<name>A0AAE0WNG8_9PEZI</name>